<dbReference type="InterPro" id="IPR004143">
    <property type="entry name" value="BPL_LPL_catalytic"/>
</dbReference>
<dbReference type="InterPro" id="IPR045864">
    <property type="entry name" value="aa-tRNA-synth_II/BPL/LPL"/>
</dbReference>
<evidence type="ECO:0000256" key="1">
    <source>
        <dbReference type="ARBA" id="ARBA00004120"/>
    </source>
</evidence>
<keyword evidence="13" id="KW-0012">Acyltransferase</keyword>
<feature type="coiled-coil region" evidence="16">
    <location>
        <begin position="903"/>
        <end position="1038"/>
    </location>
</feature>
<dbReference type="OrthoDB" id="6351660at2759"/>
<dbReference type="PROSITE" id="PS01313">
    <property type="entry name" value="LIPB"/>
    <property type="match status" value="1"/>
</dbReference>
<evidence type="ECO:0000256" key="15">
    <source>
        <dbReference type="ARBA" id="ARBA00033331"/>
    </source>
</evidence>
<evidence type="ECO:0000256" key="5">
    <source>
        <dbReference type="ARBA" id="ARBA00007907"/>
    </source>
</evidence>
<gene>
    <name evidence="18" type="primary">CEP290</name>
</gene>
<evidence type="ECO:0000256" key="7">
    <source>
        <dbReference type="ARBA" id="ARBA00022490"/>
    </source>
</evidence>
<dbReference type="GO" id="GO:0009249">
    <property type="term" value="P:protein lipoylation"/>
    <property type="evidence" value="ECO:0007669"/>
    <property type="project" value="InterPro"/>
</dbReference>
<comment type="subcellular location">
    <subcellularLocation>
        <location evidence="1">Cytoplasm</location>
        <location evidence="1">Cytoskeleton</location>
        <location evidence="1">Cilium basal body</location>
    </subcellularLocation>
    <subcellularLocation>
        <location evidence="3">Cytoplasm</location>
        <location evidence="3">Cytoskeleton</location>
        <location evidence="3">Microtubule organizing center</location>
        <location evidence="3">Centrosome</location>
    </subcellularLocation>
    <subcellularLocation>
        <location evidence="2">Mitochondrion</location>
    </subcellularLocation>
</comment>
<evidence type="ECO:0000256" key="10">
    <source>
        <dbReference type="ARBA" id="ARBA00023054"/>
    </source>
</evidence>
<feature type="coiled-coil region" evidence="16">
    <location>
        <begin position="82"/>
        <end position="281"/>
    </location>
</feature>
<dbReference type="GO" id="GO:1905349">
    <property type="term" value="P:ciliary transition zone assembly"/>
    <property type="evidence" value="ECO:0007669"/>
    <property type="project" value="TreeGrafter"/>
</dbReference>
<dbReference type="GO" id="GO:0005739">
    <property type="term" value="C:mitochondrion"/>
    <property type="evidence" value="ECO:0007669"/>
    <property type="project" value="UniProtKB-SubCell"/>
</dbReference>
<sequence length="1990" mass="231703">MVNLDWNLIKAADISILANDEDAADEYFAFLSQGSLGNEKDAENLAKLFEVTRVVMNMKAMQYEVAVDEIEKVTHEVASDREKNLLSKLQLMQSQLEQYQKHSGAGESYFRSEILALEQQNKLLEQELIESNNRLRREQSTYDRMTLEIQQMEAKYLETKQKLDTAQSDILEYQRQFQSQRANITTHRTDVDEIREQIKKKNKEMSQYLDDIKQLQDENDKLVQDVENAKKELEQATQDMNSITDDYGKLKVILEDTDAVLEEMRKERDILRSQIHDMTVQLQKQTDGDDKIMNELNQKVLQWKDILSAKDEEIANYKLEVFNLERQLRTAQLDSDHNDIVQLTEANKRKDEQINELKKKLELATKDYNEYIDQINTLKSTSKESSSILQQKKINKLNQTLQQEQLNTKTERERIIEIEKDVIEKDRQITELTNRIIQYEHGEYGLSEAVQEIKDCRVQIRIRDRNIEDLTSQINALNEEVDILTIENEEMRERLGIESRDVLDVTNLRKKKAVKEEQAHSLNRVLQKEIEVLEEERVQLKKALRKQALDRGKRAVELGLSSEDLEEPYDISTVSPKSKIVKKYIQILKEESSKLEIGLREINGALKSGVSPMVLQVPALDTLIAIIEQRHATGQYDTTLQLKAQLNNLAGRNDELRWELQTARSEITKLTADLERKIFKIDILENEILNLNENRENVVKINPLPLPAGVNPTSKDIIACLNEYLIQVLQELSNKEEICNDMERCLEDCRRKYSVLAHQQSILYQEHIQLKMQAEEEKLDYEKKKEDLLQQRAEDHVRLQEFENFFEKLNSEPDDNKHLLVEMTRKITVMAVNLKSITRKYTVIQDVEKNLRKENLKIRKDAVDLEASVTSKIGELERYKAMCIYKINALQKILDDSVPSSDLELANRQFNELTSKYRDLLQKDNFLVERTSNLEGLQELNEREKAEHAMQKYEQLKCLVNELETRNLDLEKKFADISKLNLQSQRIEQELSHQLANCVPSEVNRVDKQRILKLEEQLAQLTNECSQLKEVADVAQHQTETVQIQLTSQEKELTSLRKQMYQQQMETDEKTIIAKLHHQIIALQLSAKETELIKLQNLLSDQNETIFHIRSEARSKTMFLKKMVQDLRRQFSGALPIANQERFSETLRSIQEKKIELEKELELAYNKRSSAEILASELKLKLEGLEELISTLKDGQGAKKEYDDRQLLWEQHEVELERKIVMLEKQQQGIMDAAKKFEEATGSIPNDSLPIANQLDIAIGKIQEHIKTIIVTKAEIVKLTEKLQVAEEKVRKAESVLLQKDKIINELRIRLPLNDREVKFFEADINPMENREVQLAVRVAQATIDSLKLMLAKKDESLVKYQNMLNQSREEIRTLTEAHRHEMKVLQERLQLEIDEHIKKIKKMHEDYINAPQPIVATTQQLARLSELEEVVKEQDVALGTASERYRNCLLQVKQIKEECEESLKKQKEQSEKESQEYAEEVLRLKKEIEDNKIIIREKDLELLLSMPFYTRLSMQMSLYICVYECVFVYMCVYVRINACTLSQVLVELRADMVTTAEENVQAYAKKVEGEINVQQLIDKETTQLNSKIEDLQNKIKILKTELKQKKEEDALKICEVDLMKKDIQKKDNALKEMTNELKEKKKALEKYEKARLEKEKTKEQVIRWEESKKWQKKIEALNLKLKDRTEEASRSEKTINMLRDSVTRIEKEKSYLQSRLKSLTRNGVLLHRLTNSLTRNGVLLHRLTNSLTRNGVLLHRLTNSLTRKGMLLHRLTNSLTRKGVLLQRLTNSLTRKRVLLHRLRVWTGCDKTMHGAILICEHPPVYTVGIRKKNYIDGDIVQNLKDKGAEFCYADRGGLITFHGPGQLVCYPILDLKKFNLSIRCYINQLEQVIIDTCTELGVATERTNDVGVWVKENKIAAIGVHCRQHISTHGLAINCNTNLNWFKNIVPCGLVGKGVTSLSKELNDDITVDHVLPIFLKRFEKIFDCEIK</sequence>
<keyword evidence="7" id="KW-0963">Cytoplasm</keyword>
<evidence type="ECO:0000256" key="9">
    <source>
        <dbReference type="ARBA" id="ARBA00022794"/>
    </source>
</evidence>
<organism evidence="18">
    <name type="scientific">Hydra vulgaris</name>
    <name type="common">Hydra</name>
    <name type="synonym">Hydra attenuata</name>
    <dbReference type="NCBI Taxonomy" id="6087"/>
    <lineage>
        <taxon>Eukaryota</taxon>
        <taxon>Metazoa</taxon>
        <taxon>Cnidaria</taxon>
        <taxon>Hydrozoa</taxon>
        <taxon>Hydroidolina</taxon>
        <taxon>Anthoathecata</taxon>
        <taxon>Aplanulata</taxon>
        <taxon>Hydridae</taxon>
        <taxon>Hydra</taxon>
    </lineage>
</organism>
<dbReference type="PANTHER" id="PTHR18879">
    <property type="entry name" value="CENTROSOMAL PROTEIN OF 290 KDA"/>
    <property type="match status" value="1"/>
</dbReference>
<keyword evidence="10 16" id="KW-0175">Coiled coil</keyword>
<dbReference type="InterPro" id="IPR026201">
    <property type="entry name" value="Cep290"/>
</dbReference>
<keyword evidence="11" id="KW-0206">Cytoskeleton</keyword>
<evidence type="ECO:0000256" key="13">
    <source>
        <dbReference type="ARBA" id="ARBA00023315"/>
    </source>
</evidence>
<protein>
    <recommendedName>
        <fullName evidence="6">lipoyl(octanoyl) transferase</fullName>
        <ecNumber evidence="6">2.3.1.181</ecNumber>
    </recommendedName>
    <alternativeName>
        <fullName evidence="14">Lipoate-protein ligase B</fullName>
    </alternativeName>
    <alternativeName>
        <fullName evidence="15">Lipoyl/octanoyl transferase</fullName>
    </alternativeName>
</protein>
<feature type="coiled-coil region" evidence="16">
    <location>
        <begin position="1269"/>
        <end position="1296"/>
    </location>
</feature>
<evidence type="ECO:0000256" key="11">
    <source>
        <dbReference type="ARBA" id="ARBA00023212"/>
    </source>
</evidence>
<dbReference type="GO" id="GO:0097711">
    <property type="term" value="P:ciliary basal body-plasma membrane docking"/>
    <property type="evidence" value="ECO:0007669"/>
    <property type="project" value="TreeGrafter"/>
</dbReference>
<feature type="coiled-coil region" evidence="16">
    <location>
        <begin position="1140"/>
        <end position="1195"/>
    </location>
</feature>
<dbReference type="PANTHER" id="PTHR18879:SF20">
    <property type="entry name" value="CENTROSOMAL PROTEIN OF 290 KDA"/>
    <property type="match status" value="1"/>
</dbReference>
<feature type="coiled-coil region" evidence="16">
    <location>
        <begin position="646"/>
        <end position="701"/>
    </location>
</feature>
<feature type="domain" description="BPL/LPL catalytic" evidence="17">
    <location>
        <begin position="1808"/>
        <end position="1989"/>
    </location>
</feature>
<evidence type="ECO:0000256" key="4">
    <source>
        <dbReference type="ARBA" id="ARBA00004821"/>
    </source>
</evidence>
<dbReference type="GO" id="GO:0033819">
    <property type="term" value="F:lipoyl(octanoyl) transferase activity"/>
    <property type="evidence" value="ECO:0007669"/>
    <property type="project" value="UniProtKB-EC"/>
</dbReference>
<feature type="coiled-coil region" evidence="16">
    <location>
        <begin position="460"/>
        <end position="550"/>
    </location>
</feature>
<dbReference type="EMBL" id="HAAD01005839">
    <property type="protein sequence ID" value="CDG72071.1"/>
    <property type="molecule type" value="mRNA"/>
</dbReference>
<dbReference type="PROSITE" id="PS51733">
    <property type="entry name" value="BPL_LPL_CATALYTIC"/>
    <property type="match status" value="1"/>
</dbReference>
<dbReference type="GO" id="GO:0035869">
    <property type="term" value="C:ciliary transition zone"/>
    <property type="evidence" value="ECO:0007669"/>
    <property type="project" value="TreeGrafter"/>
</dbReference>
<dbReference type="InterPro" id="IPR020605">
    <property type="entry name" value="Octanoyltransferase_CS"/>
</dbReference>
<evidence type="ECO:0000256" key="2">
    <source>
        <dbReference type="ARBA" id="ARBA00004173"/>
    </source>
</evidence>
<evidence type="ECO:0000313" key="18">
    <source>
        <dbReference type="EMBL" id="CDG72071.1"/>
    </source>
</evidence>
<dbReference type="InterPro" id="IPR000544">
    <property type="entry name" value="Octanoyltransferase"/>
</dbReference>
<name>T2MJ16_HYDVU</name>
<dbReference type="FunFam" id="3.30.930.10:FF:000035">
    <property type="entry name" value="Putative lipoyltransferase 2, mitochondrial"/>
    <property type="match status" value="1"/>
</dbReference>
<dbReference type="NCBIfam" id="TIGR00214">
    <property type="entry name" value="lipB"/>
    <property type="match status" value="1"/>
</dbReference>
<dbReference type="SUPFAM" id="SSF55681">
    <property type="entry name" value="Class II aaRS and biotin synthetases"/>
    <property type="match status" value="1"/>
</dbReference>
<dbReference type="EC" id="2.3.1.181" evidence="6"/>
<keyword evidence="8" id="KW-0808">Transferase</keyword>
<evidence type="ECO:0000256" key="12">
    <source>
        <dbReference type="ARBA" id="ARBA00023273"/>
    </source>
</evidence>
<dbReference type="UniPathway" id="UPA00538">
    <property type="reaction ID" value="UER00592"/>
</dbReference>
<reference evidence="18" key="1">
    <citation type="journal article" date="2013" name="Genome Biol. Evol.">
        <title>Punctuated emergences of genetic and phenotypic innovations in eumetazoan, bilaterian, euteleostome, and hominidae ancestors.</title>
        <authorList>
            <person name="Wenger Y."/>
            <person name="Galliot B."/>
        </authorList>
    </citation>
    <scope>NUCLEOTIDE SEQUENCE</scope>
    <source>
        <tissue evidence="18">Whole animals</tissue>
    </source>
</reference>
<comment type="similarity">
    <text evidence="5">Belongs to the LipB family.</text>
</comment>
<dbReference type="NCBIfam" id="NF010925">
    <property type="entry name" value="PRK14345.1"/>
    <property type="match status" value="1"/>
</dbReference>
<feature type="coiled-coil region" evidence="16">
    <location>
        <begin position="1582"/>
        <end position="1723"/>
    </location>
</feature>
<dbReference type="Pfam" id="PF21948">
    <property type="entry name" value="LplA-B_cat"/>
    <property type="match status" value="1"/>
</dbReference>
<dbReference type="GO" id="GO:0034451">
    <property type="term" value="C:centriolar satellite"/>
    <property type="evidence" value="ECO:0007669"/>
    <property type="project" value="TreeGrafter"/>
</dbReference>
<feature type="coiled-coil region" evidence="16">
    <location>
        <begin position="1351"/>
        <end position="1407"/>
    </location>
</feature>
<dbReference type="HAMAP" id="MF_00013">
    <property type="entry name" value="LipB"/>
    <property type="match status" value="1"/>
</dbReference>
<dbReference type="GO" id="GO:1905515">
    <property type="term" value="P:non-motile cilium assembly"/>
    <property type="evidence" value="ECO:0007669"/>
    <property type="project" value="TreeGrafter"/>
</dbReference>
<feature type="coiled-coil region" evidence="16">
    <location>
        <begin position="1450"/>
        <end position="1488"/>
    </location>
</feature>
<proteinExistence type="evidence at transcript level"/>
<dbReference type="CDD" id="cd16444">
    <property type="entry name" value="LipB"/>
    <property type="match status" value="1"/>
</dbReference>
<accession>T2MJ16</accession>
<keyword evidence="12" id="KW-0966">Cell projection</keyword>
<evidence type="ECO:0000256" key="16">
    <source>
        <dbReference type="SAM" id="Coils"/>
    </source>
</evidence>
<evidence type="ECO:0000259" key="17">
    <source>
        <dbReference type="PROSITE" id="PS51733"/>
    </source>
</evidence>
<dbReference type="Gene3D" id="3.30.930.10">
    <property type="entry name" value="Bira Bifunctional Protein, Domain 2"/>
    <property type="match status" value="1"/>
</dbReference>
<comment type="pathway">
    <text evidence="4">Protein modification; protein lipoylation via endogenous pathway; protein N(6)-(lipoyl)lysine from octanoyl-[acyl-carrier-protein]: step 1/2.</text>
</comment>
<evidence type="ECO:0000256" key="3">
    <source>
        <dbReference type="ARBA" id="ARBA00004300"/>
    </source>
</evidence>
<keyword evidence="9" id="KW-0970">Cilium biogenesis/degradation</keyword>
<feature type="coiled-coil region" evidence="16">
    <location>
        <begin position="307"/>
        <end position="435"/>
    </location>
</feature>
<evidence type="ECO:0000256" key="14">
    <source>
        <dbReference type="ARBA" id="ARBA00030797"/>
    </source>
</evidence>
<evidence type="ECO:0000256" key="8">
    <source>
        <dbReference type="ARBA" id="ARBA00022679"/>
    </source>
</evidence>
<feature type="coiled-coil region" evidence="16">
    <location>
        <begin position="764"/>
        <end position="794"/>
    </location>
</feature>
<evidence type="ECO:0000256" key="6">
    <source>
        <dbReference type="ARBA" id="ARBA00012334"/>
    </source>
</evidence>